<dbReference type="Proteomes" id="UP000040576">
    <property type="component" value="Unassembled WGS sequence"/>
</dbReference>
<evidence type="ECO:0000313" key="3">
    <source>
        <dbReference type="Proteomes" id="UP000040576"/>
    </source>
</evidence>
<feature type="transmembrane region" description="Helical" evidence="1">
    <location>
        <begin position="38"/>
        <end position="60"/>
    </location>
</feature>
<feature type="transmembrane region" description="Helical" evidence="1">
    <location>
        <begin position="72"/>
        <end position="93"/>
    </location>
</feature>
<proteinExistence type="predicted"/>
<gene>
    <name evidence="2" type="ORF">BT1A1_1351</name>
</gene>
<keyword evidence="1" id="KW-1133">Transmembrane helix</keyword>
<organism evidence="2 3">
    <name type="scientific">Caldibacillus thermoamylovorans</name>
    <dbReference type="NCBI Taxonomy" id="35841"/>
    <lineage>
        <taxon>Bacteria</taxon>
        <taxon>Bacillati</taxon>
        <taxon>Bacillota</taxon>
        <taxon>Bacilli</taxon>
        <taxon>Bacillales</taxon>
        <taxon>Bacillaceae</taxon>
        <taxon>Caldibacillus</taxon>
    </lineage>
</organism>
<feature type="transmembrane region" description="Helical" evidence="1">
    <location>
        <begin position="6"/>
        <end position="26"/>
    </location>
</feature>
<evidence type="ECO:0000313" key="2">
    <source>
        <dbReference type="EMBL" id="CEE01182.1"/>
    </source>
</evidence>
<evidence type="ECO:0000256" key="1">
    <source>
        <dbReference type="SAM" id="Phobius"/>
    </source>
</evidence>
<name>A0A090IU15_9BACI</name>
<reference evidence="2 3" key="1">
    <citation type="submission" date="2014-07" db="EMBL/GenBank/DDBJ databases">
        <authorList>
            <person name="Wibberg Daniel"/>
        </authorList>
    </citation>
    <scope>NUCLEOTIDE SEQUENCE [LARGE SCALE GENOMIC DNA]</scope>
</reference>
<dbReference type="AlphaFoldDB" id="A0A090IU15"/>
<keyword evidence="3" id="KW-1185">Reference proteome</keyword>
<accession>A0A090IU15</accession>
<dbReference type="RefSeq" id="WP_034769355.1">
    <property type="nucleotide sequence ID" value="NZ_CCRF01000044.1"/>
</dbReference>
<dbReference type="EMBL" id="CCRF01000044">
    <property type="protein sequence ID" value="CEE01182.1"/>
    <property type="molecule type" value="Genomic_DNA"/>
</dbReference>
<dbReference type="GeneID" id="92960505"/>
<keyword evidence="1" id="KW-0472">Membrane</keyword>
<sequence length="102" mass="11519">MVIEHLRPIFYVILLFSIIIMLTVIIKKKSVHNLIITFYIVTFSIFAIILSGITLFQSGMIADETGNAGDEISFYLFIAVVIINVVNIALSFLKKTRRLPSL</sequence>
<protein>
    <submittedName>
        <fullName evidence="2">Putative membrane protein</fullName>
    </submittedName>
</protein>
<keyword evidence="1" id="KW-0812">Transmembrane</keyword>